<evidence type="ECO:0000256" key="2">
    <source>
        <dbReference type="SAM" id="MobiDB-lite"/>
    </source>
</evidence>
<reference evidence="5 6" key="1">
    <citation type="submission" date="2019-07" db="EMBL/GenBank/DDBJ databases">
        <title>The pathways for chlorine oxyanion respiration interact through the shared metabolite chlorate.</title>
        <authorList>
            <person name="Barnum T.P."/>
            <person name="Cheng Y."/>
            <person name="Hill K.A."/>
            <person name="Lucas L.N."/>
            <person name="Carlson H.K."/>
            <person name="Coates J.D."/>
        </authorList>
    </citation>
    <scope>NUCLEOTIDE SEQUENCE [LARGE SCALE GENOMIC DNA]</scope>
    <source>
        <strain evidence="5">BK-3</strain>
    </source>
</reference>
<dbReference type="PROSITE" id="PS00888">
    <property type="entry name" value="CNMP_BINDING_1"/>
    <property type="match status" value="1"/>
</dbReference>
<dbReference type="SUPFAM" id="SSF57997">
    <property type="entry name" value="Tropomyosin"/>
    <property type="match status" value="1"/>
</dbReference>
<dbReference type="Gene3D" id="2.60.120.10">
    <property type="entry name" value="Jelly Rolls"/>
    <property type="match status" value="2"/>
</dbReference>
<feature type="coiled-coil region" evidence="1">
    <location>
        <begin position="1190"/>
        <end position="1301"/>
    </location>
</feature>
<dbReference type="Proteomes" id="UP000317355">
    <property type="component" value="Unassembled WGS sequence"/>
</dbReference>
<dbReference type="Pfam" id="PF00581">
    <property type="entry name" value="Rhodanese"/>
    <property type="match status" value="1"/>
</dbReference>
<dbReference type="PANTHER" id="PTHR23150:SF35">
    <property type="entry name" value="BLL6746 PROTEIN"/>
    <property type="match status" value="1"/>
</dbReference>
<dbReference type="EMBL" id="VMRY01000003">
    <property type="protein sequence ID" value="TVT59899.1"/>
    <property type="molecule type" value="Genomic_DNA"/>
</dbReference>
<dbReference type="SMART" id="SM00450">
    <property type="entry name" value="RHOD"/>
    <property type="match status" value="1"/>
</dbReference>
<evidence type="ECO:0000256" key="1">
    <source>
        <dbReference type="SAM" id="Coils"/>
    </source>
</evidence>
<dbReference type="SUPFAM" id="SSF52821">
    <property type="entry name" value="Rhodanese/Cell cycle control phosphatase"/>
    <property type="match status" value="1"/>
</dbReference>
<dbReference type="SMART" id="SM00100">
    <property type="entry name" value="cNMP"/>
    <property type="match status" value="2"/>
</dbReference>
<dbReference type="CDD" id="cd00038">
    <property type="entry name" value="CAP_ED"/>
    <property type="match status" value="2"/>
</dbReference>
<evidence type="ECO:0000259" key="4">
    <source>
        <dbReference type="PROSITE" id="PS50206"/>
    </source>
</evidence>
<accession>A0A558DFU7</accession>
<feature type="compositionally biased region" description="Polar residues" evidence="2">
    <location>
        <begin position="1400"/>
        <end position="1413"/>
    </location>
</feature>
<proteinExistence type="predicted"/>
<dbReference type="CDD" id="cd00158">
    <property type="entry name" value="RHOD"/>
    <property type="match status" value="1"/>
</dbReference>
<comment type="caution">
    <text evidence="5">The sequence shown here is derived from an EMBL/GenBank/DDBJ whole genome shotgun (WGS) entry which is preliminary data.</text>
</comment>
<evidence type="ECO:0000259" key="3">
    <source>
        <dbReference type="PROSITE" id="PS50042"/>
    </source>
</evidence>
<organism evidence="5 6">
    <name type="scientific">Sedimenticola thiotaurini</name>
    <dbReference type="NCBI Taxonomy" id="1543721"/>
    <lineage>
        <taxon>Bacteria</taxon>
        <taxon>Pseudomonadati</taxon>
        <taxon>Pseudomonadota</taxon>
        <taxon>Gammaproteobacteria</taxon>
        <taxon>Chromatiales</taxon>
        <taxon>Sedimenticolaceae</taxon>
        <taxon>Sedimenticola</taxon>
    </lineage>
</organism>
<name>A0A558DFU7_9GAMM</name>
<dbReference type="InterPro" id="IPR014710">
    <property type="entry name" value="RmlC-like_jellyroll"/>
</dbReference>
<dbReference type="InterPro" id="IPR018488">
    <property type="entry name" value="cNMP-bd_CS"/>
</dbReference>
<evidence type="ECO:0000313" key="5">
    <source>
        <dbReference type="EMBL" id="TVT59899.1"/>
    </source>
</evidence>
<dbReference type="InterPro" id="IPR042095">
    <property type="entry name" value="SUMF_sf"/>
</dbReference>
<dbReference type="GO" id="GO:0120147">
    <property type="term" value="F:formylglycine-generating oxidase activity"/>
    <property type="evidence" value="ECO:0007669"/>
    <property type="project" value="TreeGrafter"/>
</dbReference>
<evidence type="ECO:0000313" key="6">
    <source>
        <dbReference type="Proteomes" id="UP000317355"/>
    </source>
</evidence>
<dbReference type="PANTHER" id="PTHR23150">
    <property type="entry name" value="SULFATASE MODIFYING FACTOR 1, 2"/>
    <property type="match status" value="1"/>
</dbReference>
<dbReference type="Gene3D" id="3.40.250.10">
    <property type="entry name" value="Rhodanese-like domain"/>
    <property type="match status" value="1"/>
</dbReference>
<dbReference type="Gene3D" id="3.90.1580.10">
    <property type="entry name" value="paralog of FGE (formylglycine-generating enzyme)"/>
    <property type="match status" value="1"/>
</dbReference>
<feature type="domain" description="Rhodanese" evidence="4">
    <location>
        <begin position="266"/>
        <end position="350"/>
    </location>
</feature>
<feature type="region of interest" description="Disordered" evidence="2">
    <location>
        <begin position="574"/>
        <end position="598"/>
    </location>
</feature>
<dbReference type="SUPFAM" id="SSF51206">
    <property type="entry name" value="cAMP-binding domain-like"/>
    <property type="match status" value="2"/>
</dbReference>
<dbReference type="InterPro" id="IPR051043">
    <property type="entry name" value="Sulfatase_Mod_Factor_Kinase"/>
</dbReference>
<dbReference type="InterPro" id="IPR005532">
    <property type="entry name" value="SUMF_dom"/>
</dbReference>
<keyword evidence="1" id="KW-0175">Coiled coil</keyword>
<dbReference type="InterPro" id="IPR000595">
    <property type="entry name" value="cNMP-bd_dom"/>
</dbReference>
<dbReference type="PROSITE" id="PS50206">
    <property type="entry name" value="RHODANESE_3"/>
    <property type="match status" value="1"/>
</dbReference>
<dbReference type="InterPro" id="IPR016187">
    <property type="entry name" value="CTDL_fold"/>
</dbReference>
<dbReference type="Pfam" id="PF03781">
    <property type="entry name" value="FGE-sulfatase"/>
    <property type="match status" value="1"/>
</dbReference>
<feature type="domain" description="Cyclic nucleotide-binding" evidence="3">
    <location>
        <begin position="18"/>
        <end position="116"/>
    </location>
</feature>
<gene>
    <name evidence="5" type="ORF">FHK82_02675</name>
</gene>
<dbReference type="PROSITE" id="PS50042">
    <property type="entry name" value="CNMP_BINDING_3"/>
    <property type="match status" value="2"/>
</dbReference>
<dbReference type="Pfam" id="PF00027">
    <property type="entry name" value="cNMP_binding"/>
    <property type="match status" value="2"/>
</dbReference>
<dbReference type="InterPro" id="IPR001763">
    <property type="entry name" value="Rhodanese-like_dom"/>
</dbReference>
<dbReference type="InterPro" id="IPR018490">
    <property type="entry name" value="cNMP-bd_dom_sf"/>
</dbReference>
<feature type="coiled-coil region" evidence="1">
    <location>
        <begin position="385"/>
        <end position="433"/>
    </location>
</feature>
<dbReference type="InterPro" id="IPR036873">
    <property type="entry name" value="Rhodanese-like_dom_sf"/>
</dbReference>
<feature type="region of interest" description="Disordered" evidence="2">
    <location>
        <begin position="1382"/>
        <end position="1467"/>
    </location>
</feature>
<protein>
    <submittedName>
        <fullName evidence="5">SUMF1/EgtB/PvdOfamily nonheme iron enzyme</fullName>
    </submittedName>
</protein>
<dbReference type="SUPFAM" id="SSF56436">
    <property type="entry name" value="C-type lectin-like"/>
    <property type="match status" value="1"/>
</dbReference>
<feature type="domain" description="Cyclic nucleotide-binding" evidence="3">
    <location>
        <begin position="146"/>
        <end position="249"/>
    </location>
</feature>
<sequence>MAVVPKQNGLDILRKLVPLNTLTEETLAELMDTVEFEKVSKGAFIFREGDSSPERIYLLSGKVALLEAGKEIDTVAAGTNMARYPVAHHIPRRYSVQAKTRAEVVRIGNRLLSDLLSRGGNALYQVEELNTESEDDWMSQLLQSPIFQRIPAANIQNIMMRMEEMPVSSGEIVIRQGDEGDFFYLINRGQCAITKEQEDGEIAEIARLGPGDSVGEESLLSGQKRGSTVSMLTDGVLFRLGKKDFIEYIKLPLANAIGYEAALDKVSKGAVWLDVRSALEYERSHIPQSINIPFNDLRSKVSELDSNKTYVVYCQDGLVSSTAIYLLMERDLDGFVLERGLESVPDEIVNKERTQDGAQIINFRPDLDDSATTQIDSSTAPDDEASLLRERLHKTEAQAQEQLQRARKMKLMLEKLKGRLAEAEEEGGKESKERQRLAGEIESLQHRLRERDEAHGALKQKQSAVNEQLSDLKAERDQLQDELTKMCQQVGKLEKRLEAKQQEEEALKSLQSESQQKAQALIELKSELDTERSNRLQSDEQNKSLQLALEETRAEINKLNNELQTRDTSIEQLEQKQQSVEAAQTELETERTSLQNEGQKLQSELDQARAEIDRLTGELATQVQAIQALDGQQHTLAETQLELDRLNRELQARDESLQQLQQNQQLLDANQSEVAALETARAALETEHTALKSELELAQTEIKQLTVEITDHTEANQKQKSELERLERELKEAQNSVISLQAEQSQAGESELSLKASLETAESRIAELESEISNRESDENERAEKLTLLEKQQLLLNSEIDQLRGELEGASAQVAALESERNEAEKLFQQNKTELESTLKQSLYEAVEGRTHAENELRNITDERDRLTAELSVLKTHHEQLLRQADEHQQALAELEGEKATAGSEVLLSSQVEQARLAEALDKASAELTGLQASIEEKDQTLAELSKTLNEKQQEGEQASTRLLDAENELKTLQAASKELNENLLNLQAEKERIETEFEAGQQVIVDLQSRLAAAESQELQESAELSSLRAELEEMAAAKAAAEEAVALAQSRSAKGSGVNADVKVLQAELATLNDALDEADHSYEQLNKEKLALEGELSRLQADASNVVEASHKEAAEQEVTRLTAELERLQEQLSSNESSSEKIAALESELALVRERTEIDLGQMRSALGAAEKGEGGVQPVVTSAELDTLRAELDEARMSLKELELSSSADAAESEVLRQDIDKLTRSLDERSAELEKARKQSLLLEEKTEERNSEIDRLKLALEAAQVDADEAQFKKDEALEARKQVEEALYKLQKQVESERPRDDLLDKRVASNDAAFSIPQQGGRKSAFSALLIGAVLAFAGAEALSILSGKGEIVSGFMDGQDAAVLRESAAPAESSRELVPTPVIDTPAPSPSQIAITKTPSAETVTERAEPEVLTKPIITPPPPVVTRREPVVAKAPPKPKEPETGSPIQDRLFDGGSGPEMLYVRGGTFEMGSRINHLSSEELPVHEVRLGSYSIGKYEVTFREYELFAAATGRPLPDDLGWGQGPRPVINVSWNDAKAYTVWLSEQTGKRYRLPTEAEWEYAAASGTDTPYWWGFDLGSENANCFNCGSQWDGVSTAPVGRFESNAYGLHNTAGNVMEWVEDCYHNSYEGAPTDGSSWQELGCSERVIRGGAFNKPGESLRVTKRGRYDADAKLFVLGFRVARDVR</sequence>